<dbReference type="PROSITE" id="PS51017">
    <property type="entry name" value="CCT"/>
    <property type="match status" value="1"/>
</dbReference>
<keyword evidence="9" id="KW-0010">Activator</keyword>
<dbReference type="InterPro" id="IPR013088">
    <property type="entry name" value="Znf_NHR/GATA"/>
</dbReference>
<dbReference type="PANTHER" id="PTHR46125:SF13">
    <property type="entry name" value="GATA TRANSCRIPTION FACTOR 19"/>
    <property type="match status" value="1"/>
</dbReference>
<evidence type="ECO:0000256" key="3">
    <source>
        <dbReference type="ARBA" id="ARBA00007722"/>
    </source>
</evidence>
<dbReference type="CDD" id="cd00202">
    <property type="entry name" value="ZnF_GATA"/>
    <property type="match status" value="1"/>
</dbReference>
<dbReference type="PROSITE" id="PS00344">
    <property type="entry name" value="GATA_ZN_FINGER_1"/>
    <property type="match status" value="1"/>
</dbReference>
<feature type="region of interest" description="Disordered" evidence="13">
    <location>
        <begin position="268"/>
        <end position="288"/>
    </location>
</feature>
<keyword evidence="8" id="KW-0238">DNA-binding</keyword>
<comment type="function">
    <text evidence="1">Transcriptional activator that specifically binds 5'-GATA-3' or 5'-GAT-3' motifs within gene promoters.</text>
</comment>
<reference evidence="16 17" key="1">
    <citation type="submission" date="2016-09" db="EMBL/GenBank/DDBJ databases">
        <title>The draft genome of Dichanthelium oligosanthes: A C3 panicoid grass species.</title>
        <authorList>
            <person name="Studer A.J."/>
            <person name="Schnable J.C."/>
            <person name="Brutnell T.P."/>
        </authorList>
    </citation>
    <scope>NUCLEOTIDE SEQUENCE [LARGE SCALE GENOMIC DNA]</scope>
    <source>
        <strain evidence="17">cv. Kellogg 1175</strain>
        <tissue evidence="16">Leaf</tissue>
    </source>
</reference>
<evidence type="ECO:0000256" key="10">
    <source>
        <dbReference type="ARBA" id="ARBA00023163"/>
    </source>
</evidence>
<dbReference type="InterPro" id="IPR010402">
    <property type="entry name" value="CCT_domain"/>
</dbReference>
<comment type="subcellular location">
    <subcellularLocation>
        <location evidence="2 12">Nucleus</location>
    </subcellularLocation>
</comment>
<dbReference type="OrthoDB" id="2162994at2759"/>
<evidence type="ECO:0000313" key="17">
    <source>
        <dbReference type="Proteomes" id="UP000095767"/>
    </source>
</evidence>
<feature type="domain" description="CCT" evidence="14">
    <location>
        <begin position="158"/>
        <end position="200"/>
    </location>
</feature>
<dbReference type="PROSITE" id="PS51320">
    <property type="entry name" value="TIFY"/>
    <property type="match status" value="1"/>
</dbReference>
<keyword evidence="7" id="KW-0805">Transcription regulation</keyword>
<dbReference type="EMBL" id="LWDX02036020">
    <property type="protein sequence ID" value="OEL25883.1"/>
    <property type="molecule type" value="Genomic_DNA"/>
</dbReference>
<protein>
    <submittedName>
        <fullName evidence="16">GATA transcription factor 19</fullName>
    </submittedName>
</protein>
<name>A0A1E5VL66_9POAL</name>
<dbReference type="SMART" id="SM00401">
    <property type="entry name" value="ZnF_GATA"/>
    <property type="match status" value="1"/>
</dbReference>
<evidence type="ECO:0000256" key="8">
    <source>
        <dbReference type="ARBA" id="ARBA00023125"/>
    </source>
</evidence>
<evidence type="ECO:0000256" key="11">
    <source>
        <dbReference type="ARBA" id="ARBA00023242"/>
    </source>
</evidence>
<dbReference type="GO" id="GO:0008270">
    <property type="term" value="F:zinc ion binding"/>
    <property type="evidence" value="ECO:0007669"/>
    <property type="project" value="UniProtKB-KW"/>
</dbReference>
<evidence type="ECO:0000256" key="6">
    <source>
        <dbReference type="ARBA" id="ARBA00022833"/>
    </source>
</evidence>
<evidence type="ECO:0000256" key="4">
    <source>
        <dbReference type="ARBA" id="ARBA00022723"/>
    </source>
</evidence>
<dbReference type="InterPro" id="IPR010399">
    <property type="entry name" value="Tify_dom"/>
</dbReference>
<dbReference type="Proteomes" id="UP000095767">
    <property type="component" value="Unassembled WGS sequence"/>
</dbReference>
<keyword evidence="11 12" id="KW-0539">Nucleus</keyword>
<comment type="caution">
    <text evidence="16">The sequence shown here is derived from an EMBL/GenBank/DDBJ whole genome shotgun (WGS) entry which is preliminary data.</text>
</comment>
<accession>A0A1E5VL66</accession>
<evidence type="ECO:0000256" key="5">
    <source>
        <dbReference type="ARBA" id="ARBA00022771"/>
    </source>
</evidence>
<dbReference type="Pfam" id="PF00320">
    <property type="entry name" value="GATA"/>
    <property type="match status" value="1"/>
</dbReference>
<keyword evidence="6" id="KW-0862">Zinc</keyword>
<proteinExistence type="inferred from homology"/>
<dbReference type="PANTHER" id="PTHR46125">
    <property type="entry name" value="GATA TRANSCRIPTION FACTOR 28"/>
    <property type="match status" value="1"/>
</dbReference>
<evidence type="ECO:0000256" key="7">
    <source>
        <dbReference type="ARBA" id="ARBA00023015"/>
    </source>
</evidence>
<gene>
    <name evidence="16" type="ORF">BAE44_0013100</name>
</gene>
<dbReference type="InterPro" id="IPR000679">
    <property type="entry name" value="Znf_GATA"/>
</dbReference>
<feature type="region of interest" description="Disordered" evidence="13">
    <location>
        <begin position="31"/>
        <end position="85"/>
    </location>
</feature>
<dbReference type="GO" id="GO:0006355">
    <property type="term" value="P:regulation of DNA-templated transcription"/>
    <property type="evidence" value="ECO:0007669"/>
    <property type="project" value="InterPro"/>
</dbReference>
<dbReference type="InterPro" id="IPR045280">
    <property type="entry name" value="TIFY-like"/>
</dbReference>
<organism evidence="16 17">
    <name type="scientific">Dichanthelium oligosanthes</name>
    <dbReference type="NCBI Taxonomy" id="888268"/>
    <lineage>
        <taxon>Eukaryota</taxon>
        <taxon>Viridiplantae</taxon>
        <taxon>Streptophyta</taxon>
        <taxon>Embryophyta</taxon>
        <taxon>Tracheophyta</taxon>
        <taxon>Spermatophyta</taxon>
        <taxon>Magnoliopsida</taxon>
        <taxon>Liliopsida</taxon>
        <taxon>Poales</taxon>
        <taxon>Poaceae</taxon>
        <taxon>PACMAD clade</taxon>
        <taxon>Panicoideae</taxon>
        <taxon>Panicodae</taxon>
        <taxon>Paniceae</taxon>
        <taxon>Dichantheliinae</taxon>
        <taxon>Dichanthelium</taxon>
    </lineage>
</organism>
<keyword evidence="10" id="KW-0804">Transcription</keyword>
<dbReference type="Pfam" id="PF06200">
    <property type="entry name" value="tify"/>
    <property type="match status" value="1"/>
</dbReference>
<evidence type="ECO:0000256" key="12">
    <source>
        <dbReference type="PROSITE-ProRule" id="PRU00357"/>
    </source>
</evidence>
<evidence type="ECO:0000313" key="16">
    <source>
        <dbReference type="EMBL" id="OEL25883.1"/>
    </source>
</evidence>
<keyword evidence="17" id="KW-1185">Reference proteome</keyword>
<dbReference type="Pfam" id="PF06203">
    <property type="entry name" value="CCT"/>
    <property type="match status" value="1"/>
</dbReference>
<evidence type="ECO:0000259" key="14">
    <source>
        <dbReference type="PROSITE" id="PS51017"/>
    </source>
</evidence>
<feature type="compositionally biased region" description="Low complexity" evidence="13">
    <location>
        <begin position="40"/>
        <end position="61"/>
    </location>
</feature>
<evidence type="ECO:0000256" key="1">
    <source>
        <dbReference type="ARBA" id="ARBA00002206"/>
    </source>
</evidence>
<keyword evidence="4" id="KW-0479">Metal-binding</keyword>
<keyword evidence="5" id="KW-0863">Zinc-finger</keyword>
<comment type="similarity">
    <text evidence="3">Belongs to the type IV zinc-finger family. Class C subfamily.</text>
</comment>
<dbReference type="SMART" id="SM00979">
    <property type="entry name" value="TIFY"/>
    <property type="match status" value="1"/>
</dbReference>
<feature type="domain" description="Tify" evidence="15">
    <location>
        <begin position="97"/>
        <end position="132"/>
    </location>
</feature>
<evidence type="ECO:0000256" key="13">
    <source>
        <dbReference type="SAM" id="MobiDB-lite"/>
    </source>
</evidence>
<evidence type="ECO:0000256" key="9">
    <source>
        <dbReference type="ARBA" id="ARBA00023159"/>
    </source>
</evidence>
<dbReference type="Gene3D" id="3.30.50.10">
    <property type="entry name" value="Erythroid Transcription Factor GATA-1, subunit A"/>
    <property type="match status" value="1"/>
</dbReference>
<dbReference type="GO" id="GO:0043565">
    <property type="term" value="F:sequence-specific DNA binding"/>
    <property type="evidence" value="ECO:0007669"/>
    <property type="project" value="InterPro"/>
</dbReference>
<evidence type="ECO:0000256" key="2">
    <source>
        <dbReference type="ARBA" id="ARBA00004123"/>
    </source>
</evidence>
<evidence type="ECO:0000259" key="15">
    <source>
        <dbReference type="PROSITE" id="PS51320"/>
    </source>
</evidence>
<sequence length="329" mass="35321">MRSLLTSHGRTRRPAVYMCAVRHHHACAAPVHPSTRALEPSPSAPVRASPPSDPQPMAAEPAADDHDPRPPPADGPAAAGGGDASASASAAAAEALMSAASEQLTMVYQGDVYVFDPVPPQKVQAVLLVLGGYELPPGLVNMAVPTANDEKNTMAAIRVASLMRFREKRKERCFDKRIRYSVRKEVAQKMKRRKGQFAGRSDFGDGACSSAACGSPANGEDDHFRETHCQNCGISSRLTPAMRRGPAGPRSLCNACGLMWANKGTLRSPLNAPKMTPQHPVNPSKMGDTDDKNLIVLPMEHNQATVMMLEQEQKLDICPPTEEDIKSVS</sequence>
<dbReference type="AlphaFoldDB" id="A0A1E5VL66"/>
<dbReference type="GO" id="GO:0005634">
    <property type="term" value="C:nucleus"/>
    <property type="evidence" value="ECO:0007669"/>
    <property type="project" value="UniProtKB-SubCell"/>
</dbReference>
<dbReference type="SUPFAM" id="SSF57716">
    <property type="entry name" value="Glucocorticoid receptor-like (DNA-binding domain)"/>
    <property type="match status" value="1"/>
</dbReference>